<dbReference type="GO" id="GO:0051301">
    <property type="term" value="P:cell division"/>
    <property type="evidence" value="ECO:0007669"/>
    <property type="project" value="UniProtKB-KW"/>
</dbReference>
<keyword evidence="25" id="KW-1185">Reference proteome</keyword>
<keyword evidence="7" id="KW-0132">Cell division</keyword>
<feature type="region of interest" description="Disordered" evidence="21">
    <location>
        <begin position="236"/>
        <end position="338"/>
    </location>
</feature>
<evidence type="ECO:0000256" key="18">
    <source>
        <dbReference type="ARBA" id="ARBA00023254"/>
    </source>
</evidence>
<dbReference type="GO" id="GO:0051321">
    <property type="term" value="P:meiotic cell cycle"/>
    <property type="evidence" value="ECO:0007669"/>
    <property type="project" value="UniProtKB-KW"/>
</dbReference>
<keyword evidence="11" id="KW-0498">Mitosis</keyword>
<comment type="subcellular location">
    <subcellularLocation>
        <location evidence="2">Chromosome</location>
    </subcellularLocation>
    <subcellularLocation>
        <location evidence="1">Nucleus</location>
    </subcellularLocation>
</comment>
<keyword evidence="15" id="KW-0238">DNA-binding</keyword>
<keyword evidence="12" id="KW-0378">Hydrolase</keyword>
<evidence type="ECO:0000256" key="6">
    <source>
        <dbReference type="ARBA" id="ARBA00022553"/>
    </source>
</evidence>
<keyword evidence="16" id="KW-0234">DNA repair</keyword>
<reference evidence="24" key="1">
    <citation type="submission" date="2021-02" db="EMBL/GenBank/DDBJ databases">
        <title>Comparative genomics reveals that relaxation of natural selection precedes convergent phenotypic evolution of cavefish.</title>
        <authorList>
            <person name="Peng Z."/>
        </authorList>
    </citation>
    <scope>NUCLEOTIDE SEQUENCE</scope>
    <source>
        <tissue evidence="24">Muscle</tissue>
    </source>
</reference>
<sequence length="632" mass="73133">MSTPDLSGQKCVSSASSDSREKLQDLLNAVRDFHESTRQELQAKVTKLKKERCLDAQRLREFHSKNQQLREQQRDLQEKIRQLDDRVHSGPCERCAHKTNMKFDDAEQKNRDLISKLEVERMRLREENRKMSAELERLRNSGCEAEEGMIPDSPLQPLSLPVVSKMKRRKDQNHVRYAEKPLSLSYPERMRGEMSAPSACYGTSVLVAETCEMDMTWITEPKNRKHHKTVVPETCRIDVQPEQLEDDENDTQRSVHPEPCDRTAVSSTSALRNDDSQTVLSSREQQNPSTDDTPHTPSNNSTCLPVTGKRKHTGCKKTEKKNSDSSLDEPDESGMEGKSVLWRKGRFVEINERHSETEMIQTHQDSKRKRLETHQHTSHKRRNNAAFPYDQSWSVDPGVDLHQYDSEHSPQPQLRTDLETLDTDCTFVSHSLLLRGQKVAGQAQVTGVGQKANDSLADIFDKTTYSEYESCPRDVSCDAERDVTHMEEKEEEEMGEDEEVEDEFCRPTDREQIKSNGDASDRNKSFACVEVVRKKDERRKLKGHYCKECEIYYADLPEEEREKKLSSCSRHRYRYIPPATPENFWEVGFPSTQTCVDRGYIKEEEQPDVRMRRRRPYLAMFSPKAKSQKKPS</sequence>
<feature type="compositionally biased region" description="Acidic residues" evidence="21">
    <location>
        <begin position="489"/>
        <end position="502"/>
    </location>
</feature>
<feature type="compositionally biased region" description="Basic and acidic residues" evidence="21">
    <location>
        <begin position="250"/>
        <end position="261"/>
    </location>
</feature>
<evidence type="ECO:0000313" key="24">
    <source>
        <dbReference type="EMBL" id="KAI7792316.1"/>
    </source>
</evidence>
<dbReference type="PANTHER" id="PTHR15107">
    <property type="entry name" value="RETINOBLASTOMA BINDING PROTEIN 8"/>
    <property type="match status" value="1"/>
</dbReference>
<dbReference type="InterPro" id="IPR013882">
    <property type="entry name" value="Ctp1_C"/>
</dbReference>
<evidence type="ECO:0000256" key="4">
    <source>
        <dbReference type="ARBA" id="ARBA00020680"/>
    </source>
</evidence>
<dbReference type="Pfam" id="PF10482">
    <property type="entry name" value="CtIP_N"/>
    <property type="match status" value="1"/>
</dbReference>
<feature type="domain" description="DNA endonuclease Ctp1 N-terminal" evidence="23">
    <location>
        <begin position="24"/>
        <end position="135"/>
    </location>
</feature>
<evidence type="ECO:0000256" key="11">
    <source>
        <dbReference type="ARBA" id="ARBA00022776"/>
    </source>
</evidence>
<dbReference type="Pfam" id="PF08573">
    <property type="entry name" value="SAE2"/>
    <property type="match status" value="1"/>
</dbReference>
<evidence type="ECO:0000256" key="2">
    <source>
        <dbReference type="ARBA" id="ARBA00004286"/>
    </source>
</evidence>
<evidence type="ECO:0000256" key="19">
    <source>
        <dbReference type="ARBA" id="ARBA00023306"/>
    </source>
</evidence>
<comment type="similarity">
    <text evidence="3">Belongs to the COM1/SAE2/CtIP family.</text>
</comment>
<feature type="coiled-coil region" evidence="20">
    <location>
        <begin position="114"/>
        <end position="141"/>
    </location>
</feature>
<organism evidence="24 25">
    <name type="scientific">Triplophysa rosa</name>
    <name type="common">Cave loach</name>
    <dbReference type="NCBI Taxonomy" id="992332"/>
    <lineage>
        <taxon>Eukaryota</taxon>
        <taxon>Metazoa</taxon>
        <taxon>Chordata</taxon>
        <taxon>Craniata</taxon>
        <taxon>Vertebrata</taxon>
        <taxon>Euteleostomi</taxon>
        <taxon>Actinopterygii</taxon>
        <taxon>Neopterygii</taxon>
        <taxon>Teleostei</taxon>
        <taxon>Ostariophysi</taxon>
        <taxon>Cypriniformes</taxon>
        <taxon>Nemacheilidae</taxon>
        <taxon>Triplophysa</taxon>
    </lineage>
</organism>
<feature type="region of interest" description="Disordered" evidence="21">
    <location>
        <begin position="357"/>
        <end position="383"/>
    </location>
</feature>
<name>A0A9W7W9P8_TRIRA</name>
<evidence type="ECO:0000256" key="8">
    <source>
        <dbReference type="ARBA" id="ARBA00022722"/>
    </source>
</evidence>
<keyword evidence="18" id="KW-0469">Meiosis</keyword>
<evidence type="ECO:0000256" key="17">
    <source>
        <dbReference type="ARBA" id="ARBA00023242"/>
    </source>
</evidence>
<evidence type="ECO:0000256" key="16">
    <source>
        <dbReference type="ARBA" id="ARBA00023204"/>
    </source>
</evidence>
<dbReference type="AlphaFoldDB" id="A0A9W7W9P8"/>
<dbReference type="OrthoDB" id="5801062at2759"/>
<proteinExistence type="inferred from homology"/>
<evidence type="ECO:0000313" key="25">
    <source>
        <dbReference type="Proteomes" id="UP001059041"/>
    </source>
</evidence>
<feature type="compositionally biased region" description="Basic residues" evidence="21">
    <location>
        <begin position="366"/>
        <end position="383"/>
    </location>
</feature>
<feature type="coiled-coil region" evidence="20">
    <location>
        <begin position="31"/>
        <end position="86"/>
    </location>
</feature>
<evidence type="ECO:0000256" key="5">
    <source>
        <dbReference type="ARBA" id="ARBA00022454"/>
    </source>
</evidence>
<evidence type="ECO:0000256" key="12">
    <source>
        <dbReference type="ARBA" id="ARBA00022801"/>
    </source>
</evidence>
<keyword evidence="10" id="KW-0227">DNA damage</keyword>
<dbReference type="Proteomes" id="UP001059041">
    <property type="component" value="Linkage Group LG23"/>
</dbReference>
<keyword evidence="6" id="KW-0597">Phosphoprotein</keyword>
<evidence type="ECO:0000256" key="7">
    <source>
        <dbReference type="ARBA" id="ARBA00022618"/>
    </source>
</evidence>
<feature type="region of interest" description="Disordered" evidence="21">
    <location>
        <begin position="487"/>
        <end position="506"/>
    </location>
</feature>
<dbReference type="GO" id="GO:0004519">
    <property type="term" value="F:endonuclease activity"/>
    <property type="evidence" value="ECO:0007669"/>
    <property type="project" value="UniProtKB-KW"/>
</dbReference>
<feature type="compositionally biased region" description="Polar residues" evidence="21">
    <location>
        <begin position="264"/>
        <end position="304"/>
    </location>
</feature>
<evidence type="ECO:0000256" key="3">
    <source>
        <dbReference type="ARBA" id="ARBA00007496"/>
    </source>
</evidence>
<keyword evidence="14 20" id="KW-0175">Coiled coil</keyword>
<keyword evidence="9 24" id="KW-0255">Endonuclease</keyword>
<evidence type="ECO:0000259" key="23">
    <source>
        <dbReference type="Pfam" id="PF10482"/>
    </source>
</evidence>
<protein>
    <recommendedName>
        <fullName evidence="4">DNA endonuclease RBBP8</fullName>
    </recommendedName>
</protein>
<keyword evidence="13" id="KW-0862">Zinc</keyword>
<keyword evidence="8" id="KW-0540">Nuclease</keyword>
<evidence type="ECO:0000256" key="13">
    <source>
        <dbReference type="ARBA" id="ARBA00022833"/>
    </source>
</evidence>
<keyword evidence="19" id="KW-0131">Cell cycle</keyword>
<evidence type="ECO:0000256" key="1">
    <source>
        <dbReference type="ARBA" id="ARBA00004123"/>
    </source>
</evidence>
<dbReference type="InterPro" id="IPR033316">
    <property type="entry name" value="RBBP8-like"/>
</dbReference>
<dbReference type="GO" id="GO:0005634">
    <property type="term" value="C:nucleus"/>
    <property type="evidence" value="ECO:0007669"/>
    <property type="project" value="UniProtKB-SubCell"/>
</dbReference>
<evidence type="ECO:0000256" key="21">
    <source>
        <dbReference type="SAM" id="MobiDB-lite"/>
    </source>
</evidence>
<gene>
    <name evidence="24" type="ORF">IRJ41_003458</name>
</gene>
<dbReference type="GO" id="GO:0010792">
    <property type="term" value="P:DNA double-strand break processing involved in repair via single-strand annealing"/>
    <property type="evidence" value="ECO:0007669"/>
    <property type="project" value="TreeGrafter"/>
</dbReference>
<evidence type="ECO:0000256" key="9">
    <source>
        <dbReference type="ARBA" id="ARBA00022759"/>
    </source>
</evidence>
<evidence type="ECO:0000256" key="20">
    <source>
        <dbReference type="SAM" id="Coils"/>
    </source>
</evidence>
<dbReference type="GO" id="GO:0003684">
    <property type="term" value="F:damaged DNA binding"/>
    <property type="evidence" value="ECO:0007669"/>
    <property type="project" value="TreeGrafter"/>
</dbReference>
<dbReference type="GO" id="GO:0005694">
    <property type="term" value="C:chromosome"/>
    <property type="evidence" value="ECO:0007669"/>
    <property type="project" value="UniProtKB-SubCell"/>
</dbReference>
<keyword evidence="5" id="KW-0158">Chromosome</keyword>
<dbReference type="GO" id="GO:0016787">
    <property type="term" value="F:hydrolase activity"/>
    <property type="evidence" value="ECO:0007669"/>
    <property type="project" value="UniProtKB-KW"/>
</dbReference>
<dbReference type="PANTHER" id="PTHR15107:SF4">
    <property type="entry name" value="DNA ENDONUCLEASE RBBP8"/>
    <property type="match status" value="1"/>
</dbReference>
<dbReference type="EMBL" id="JAFHDT010000023">
    <property type="protein sequence ID" value="KAI7792316.1"/>
    <property type="molecule type" value="Genomic_DNA"/>
</dbReference>
<feature type="domain" description="DNA endonuclease activator Ctp1 C-terminal" evidence="22">
    <location>
        <begin position="558"/>
        <end position="593"/>
    </location>
</feature>
<evidence type="ECO:0000259" key="22">
    <source>
        <dbReference type="Pfam" id="PF08573"/>
    </source>
</evidence>
<evidence type="ECO:0000256" key="10">
    <source>
        <dbReference type="ARBA" id="ARBA00022763"/>
    </source>
</evidence>
<evidence type="ECO:0000256" key="14">
    <source>
        <dbReference type="ARBA" id="ARBA00023054"/>
    </source>
</evidence>
<dbReference type="InterPro" id="IPR019518">
    <property type="entry name" value="CtIP_N"/>
</dbReference>
<evidence type="ECO:0000256" key="15">
    <source>
        <dbReference type="ARBA" id="ARBA00023125"/>
    </source>
</evidence>
<keyword evidence="17" id="KW-0539">Nucleus</keyword>
<comment type="caution">
    <text evidence="24">The sequence shown here is derived from an EMBL/GenBank/DDBJ whole genome shotgun (WGS) entry which is preliminary data.</text>
</comment>
<accession>A0A9W7W9P8</accession>